<name>A0A1F6Y7P7_9BACT</name>
<evidence type="ECO:0000313" key="3">
    <source>
        <dbReference type="Proteomes" id="UP000178645"/>
    </source>
</evidence>
<evidence type="ECO:0000256" key="1">
    <source>
        <dbReference type="SAM" id="Phobius"/>
    </source>
</evidence>
<evidence type="ECO:0000313" key="2">
    <source>
        <dbReference type="EMBL" id="OGJ02401.1"/>
    </source>
</evidence>
<feature type="transmembrane region" description="Helical" evidence="1">
    <location>
        <begin position="7"/>
        <end position="29"/>
    </location>
</feature>
<proteinExistence type="predicted"/>
<comment type="caution">
    <text evidence="2">The sequence shown here is derived from an EMBL/GenBank/DDBJ whole genome shotgun (WGS) entry which is preliminary data.</text>
</comment>
<sequence length="129" mass="15088">MKLHFPKIFFVCFVLLVYVSIGAFGLLQWGHLSETPMPNCPYAESGTAICENTLGHIKNWQQFSSTTYVSLFILILFLGVIWYLSVENFFNPKKYFYRNKYYLDNNKKIYLSTQAATRWLSLFENSPSL</sequence>
<keyword evidence="1" id="KW-0472">Membrane</keyword>
<dbReference type="EMBL" id="MFVU01000003">
    <property type="protein sequence ID" value="OGJ02401.1"/>
    <property type="molecule type" value="Genomic_DNA"/>
</dbReference>
<keyword evidence="1" id="KW-1133">Transmembrane helix</keyword>
<gene>
    <name evidence="2" type="ORF">A3G53_00830</name>
</gene>
<protein>
    <submittedName>
        <fullName evidence="2">Uncharacterized protein</fullName>
    </submittedName>
</protein>
<organism evidence="2 3">
    <name type="scientific">Candidatus Nomurabacteria bacterium RIFCSPLOWO2_12_FULL_44_11</name>
    <dbReference type="NCBI Taxonomy" id="1801796"/>
    <lineage>
        <taxon>Bacteria</taxon>
        <taxon>Candidatus Nomuraibacteriota</taxon>
    </lineage>
</organism>
<keyword evidence="1" id="KW-0812">Transmembrane</keyword>
<dbReference type="Proteomes" id="UP000178645">
    <property type="component" value="Unassembled WGS sequence"/>
</dbReference>
<feature type="transmembrane region" description="Helical" evidence="1">
    <location>
        <begin position="68"/>
        <end position="90"/>
    </location>
</feature>
<accession>A0A1F6Y7P7</accession>
<dbReference type="AlphaFoldDB" id="A0A1F6Y7P7"/>
<reference evidence="2 3" key="1">
    <citation type="journal article" date="2016" name="Nat. Commun.">
        <title>Thousands of microbial genomes shed light on interconnected biogeochemical processes in an aquifer system.</title>
        <authorList>
            <person name="Anantharaman K."/>
            <person name="Brown C.T."/>
            <person name="Hug L.A."/>
            <person name="Sharon I."/>
            <person name="Castelle C.J."/>
            <person name="Probst A.J."/>
            <person name="Thomas B.C."/>
            <person name="Singh A."/>
            <person name="Wilkins M.J."/>
            <person name="Karaoz U."/>
            <person name="Brodie E.L."/>
            <person name="Williams K.H."/>
            <person name="Hubbard S.S."/>
            <person name="Banfield J.F."/>
        </authorList>
    </citation>
    <scope>NUCLEOTIDE SEQUENCE [LARGE SCALE GENOMIC DNA]</scope>
</reference>